<reference evidence="2 3" key="1">
    <citation type="journal article" date="2002" name="Nature">
        <title>Genome sequence and comparative analysis of the model rodent malaria parasite Plasmodium yoelii yoelii.</title>
        <authorList>
            <person name="Carlton J.M."/>
            <person name="Angiuoli S.V."/>
            <person name="Suh B.B."/>
            <person name="Kooij T.W."/>
            <person name="Pertea M."/>
            <person name="Silva J.C."/>
            <person name="Ermolaeva M.D."/>
            <person name="Allen J.E."/>
            <person name="Selengut J.D."/>
            <person name="Koo H.L."/>
            <person name="Peterson J.D."/>
            <person name="Pop M."/>
            <person name="Kosack D.S."/>
            <person name="Shumway M.F."/>
            <person name="Bidwell S.L."/>
            <person name="Shallom S.J."/>
            <person name="van Aken S.E."/>
            <person name="Riedmuller S.B."/>
            <person name="Feldblyum T.V."/>
            <person name="Cho J.K."/>
            <person name="Quackenbush J."/>
            <person name="Sedegah M."/>
            <person name="Shoaibi A."/>
            <person name="Cummings L.M."/>
            <person name="Florens L."/>
            <person name="Yates J.R."/>
            <person name="Raine J.D."/>
            <person name="Sinden R.E."/>
            <person name="Harris M.A."/>
            <person name="Cunningham D.A."/>
            <person name="Preiser P.R."/>
            <person name="Bergman L.W."/>
            <person name="Vaidya A.B."/>
            <person name="van Lin L.H."/>
            <person name="Janse C.J."/>
            <person name="Waters A.P."/>
            <person name="Smith H.O."/>
            <person name="White O.R."/>
            <person name="Salzberg S.L."/>
            <person name="Venter J.C."/>
            <person name="Fraser C.M."/>
            <person name="Hoffman S.L."/>
            <person name="Gardner M.J."/>
            <person name="Carucci D.J."/>
        </authorList>
    </citation>
    <scope>NUCLEOTIDE SEQUENCE [LARGE SCALE GENOMIC DNA]</scope>
    <source>
        <strain evidence="2 3">17XNL</strain>
    </source>
</reference>
<evidence type="ECO:0000313" key="3">
    <source>
        <dbReference type="Proteomes" id="UP000008553"/>
    </source>
</evidence>
<evidence type="ECO:0000256" key="1">
    <source>
        <dbReference type="SAM" id="SignalP"/>
    </source>
</evidence>
<keyword evidence="1" id="KW-0732">Signal</keyword>
<organism evidence="2 3">
    <name type="scientific">Plasmodium yoelii yoelii</name>
    <dbReference type="NCBI Taxonomy" id="73239"/>
    <lineage>
        <taxon>Eukaryota</taxon>
        <taxon>Sar</taxon>
        <taxon>Alveolata</taxon>
        <taxon>Apicomplexa</taxon>
        <taxon>Aconoidasida</taxon>
        <taxon>Haemosporida</taxon>
        <taxon>Plasmodiidae</taxon>
        <taxon>Plasmodium</taxon>
        <taxon>Plasmodium (Vinckeia)</taxon>
    </lineage>
</organism>
<dbReference type="InterPro" id="IPR006486">
    <property type="entry name" value="PYST_A"/>
</dbReference>
<feature type="chain" id="PRO_5004290599" description="Fam-a protein" evidence="1">
    <location>
        <begin position="26"/>
        <end position="268"/>
    </location>
</feature>
<dbReference type="EMBL" id="AABL01000632">
    <property type="protein sequence ID" value="EAA21751.1"/>
    <property type="molecule type" value="Genomic_DNA"/>
</dbReference>
<dbReference type="Proteomes" id="UP000008553">
    <property type="component" value="Unassembled WGS sequence"/>
</dbReference>
<keyword evidence="3" id="KW-1185">Reference proteome</keyword>
<dbReference type="NCBIfam" id="TIGR01599">
    <property type="entry name" value="PYST-A"/>
    <property type="match status" value="1"/>
</dbReference>
<accession>Q7RM71</accession>
<dbReference type="InParanoid" id="Q7RM71"/>
<dbReference type="SUPFAM" id="SSF55961">
    <property type="entry name" value="Bet v1-like"/>
    <property type="match status" value="1"/>
</dbReference>
<evidence type="ECO:0000313" key="2">
    <source>
        <dbReference type="EMBL" id="EAA21751.1"/>
    </source>
</evidence>
<protein>
    <recommendedName>
        <fullName evidence="4">Fam-a protein</fullName>
    </recommendedName>
</protein>
<feature type="signal peptide" evidence="1">
    <location>
        <begin position="1"/>
        <end position="25"/>
    </location>
</feature>
<evidence type="ECO:0008006" key="4">
    <source>
        <dbReference type="Google" id="ProtNLM"/>
    </source>
</evidence>
<sequence length="268" mass="31911">MIKFYIKIFFFLLITSLYVNNKTFAAELVPKNKKSKSKKCDNSEEIYKKNKHLLYADPKETESAYKVMEEALMKLEEHAANKDGYGFYNGYYTDDMFFDSGRQKDRTSIEKNQYIIYNPNKYNNIINKYWDPEYAHIFSTDFVKRKIARVYTPNLVIIQQRSRKWPWSREKYFYALAAKFEISENKTAIVMTSANIIDHNRQNKKYFENKIVESANLFQTEIDSEDDIRSGKLKKMFVNLSGYIVERINKCVFITYIEYITGIHILII</sequence>
<gene>
    <name evidence="2" type="ORF">PY02314</name>
</gene>
<proteinExistence type="predicted"/>
<dbReference type="PaxDb" id="73239-Q7RM71"/>
<name>Q7RM71_PLAYO</name>
<dbReference type="AlphaFoldDB" id="Q7RM71"/>
<comment type="caution">
    <text evidence="2">The sequence shown here is derived from an EMBL/GenBank/DDBJ whole genome shotgun (WGS) entry which is preliminary data.</text>
</comment>